<comment type="similarity">
    <text evidence="1">Belongs to the AB hydrolase superfamily.</text>
</comment>
<dbReference type="AlphaFoldDB" id="A0A6N7YRH7"/>
<dbReference type="SUPFAM" id="SSF53474">
    <property type="entry name" value="alpha/beta-Hydrolases"/>
    <property type="match status" value="1"/>
</dbReference>
<accession>A0A6N7YRH7</accession>
<dbReference type="PANTHER" id="PTHR22946:SF12">
    <property type="entry name" value="CONIDIAL PIGMENT BIOSYNTHESIS PROTEIN AYG1 (AFU_ORTHOLOGUE AFUA_2G17550)"/>
    <property type="match status" value="1"/>
</dbReference>
<keyword evidence="2 3" id="KW-0378">Hydrolase</keyword>
<dbReference type="Gene3D" id="1.20.1440.110">
    <property type="entry name" value="acylaminoacyl peptidase"/>
    <property type="match status" value="1"/>
</dbReference>
<name>A0A6N7YRH7_9PSEU</name>
<keyword evidence="4" id="KW-1185">Reference proteome</keyword>
<proteinExistence type="inferred from homology"/>
<protein>
    <submittedName>
        <fullName evidence="3">Alpha/beta hydrolase</fullName>
    </submittedName>
</protein>
<dbReference type="InterPro" id="IPR029058">
    <property type="entry name" value="AB_hydrolase_fold"/>
</dbReference>
<sequence length="386" mass="43588">MFEPFPGKYVWNMSVCLCLAVGGLIGEVDRACRSLRELPPGSEDDQTQAFFDTWCALADDLVALAQDDEKHDRPRSAGFKYQRASVYYQTAERMQAHSFEPRKVAYRNALDYFSRYLHLTGQPAERVEVPYGSSTLPAILVRPESAEPAPCVIFWNGLDSTKEQIYGTGTAQELRNRGIATLIVDTPGSGEALRLQGLTATPNTEMWAAACIDFLTDLPDIDESLVGMLAWSLGGYYGPRANAFESRLKFGVAWGSNYDWGQVQFDRLKNQGDRPVPHYWEHVRWVWGCRDQAEFLELAPHITLRGVADRITVPFLVAHGEHDRQIPLRYAYDLYHDLINSPARELKIFGDEEGGVEHCSVDNQPVARDYICEWIDHTVTALKHTP</sequence>
<dbReference type="InterPro" id="IPR050261">
    <property type="entry name" value="FrsA_esterase"/>
</dbReference>
<evidence type="ECO:0000256" key="1">
    <source>
        <dbReference type="ARBA" id="ARBA00008645"/>
    </source>
</evidence>
<dbReference type="InterPro" id="IPR010520">
    <property type="entry name" value="FrsA-like"/>
</dbReference>
<dbReference type="Proteomes" id="UP000440096">
    <property type="component" value="Unassembled WGS sequence"/>
</dbReference>
<dbReference type="GO" id="GO:0016787">
    <property type="term" value="F:hydrolase activity"/>
    <property type="evidence" value="ECO:0007669"/>
    <property type="project" value="UniProtKB-KW"/>
</dbReference>
<dbReference type="Gene3D" id="3.40.50.1820">
    <property type="entry name" value="alpha/beta hydrolase"/>
    <property type="match status" value="1"/>
</dbReference>
<evidence type="ECO:0000256" key="2">
    <source>
        <dbReference type="ARBA" id="ARBA00022801"/>
    </source>
</evidence>
<organism evidence="3 4">
    <name type="scientific">Amycolatopsis pithecellobii</name>
    <dbReference type="NCBI Taxonomy" id="664692"/>
    <lineage>
        <taxon>Bacteria</taxon>
        <taxon>Bacillati</taxon>
        <taxon>Actinomycetota</taxon>
        <taxon>Actinomycetes</taxon>
        <taxon>Pseudonocardiales</taxon>
        <taxon>Pseudonocardiaceae</taxon>
        <taxon>Amycolatopsis</taxon>
    </lineage>
</organism>
<dbReference type="Pfam" id="PF06500">
    <property type="entry name" value="FrsA-like"/>
    <property type="match status" value="1"/>
</dbReference>
<gene>
    <name evidence="3" type="ORF">GKO32_16810</name>
</gene>
<reference evidence="3 4" key="1">
    <citation type="submission" date="2019-11" db="EMBL/GenBank/DDBJ databases">
        <title>Draft genome of Amycolatopsis RM579.</title>
        <authorList>
            <person name="Duangmal K."/>
            <person name="Mingma R."/>
        </authorList>
    </citation>
    <scope>NUCLEOTIDE SEQUENCE [LARGE SCALE GENOMIC DNA]</scope>
    <source>
        <strain evidence="3 4">RM579</strain>
    </source>
</reference>
<comment type="caution">
    <text evidence="3">The sequence shown here is derived from an EMBL/GenBank/DDBJ whole genome shotgun (WGS) entry which is preliminary data.</text>
</comment>
<evidence type="ECO:0000313" key="3">
    <source>
        <dbReference type="EMBL" id="MTD55625.1"/>
    </source>
</evidence>
<dbReference type="PANTHER" id="PTHR22946">
    <property type="entry name" value="DIENELACTONE HYDROLASE DOMAIN-CONTAINING PROTEIN-RELATED"/>
    <property type="match status" value="1"/>
</dbReference>
<evidence type="ECO:0000313" key="4">
    <source>
        <dbReference type="Proteomes" id="UP000440096"/>
    </source>
</evidence>
<dbReference type="RefSeq" id="WP_312868011.1">
    <property type="nucleotide sequence ID" value="NZ_WMBA01000024.1"/>
</dbReference>
<dbReference type="EMBL" id="WMBA01000024">
    <property type="protein sequence ID" value="MTD55625.1"/>
    <property type="molecule type" value="Genomic_DNA"/>
</dbReference>